<dbReference type="CDD" id="cd00338">
    <property type="entry name" value="Ser_Recombinase"/>
    <property type="match status" value="1"/>
</dbReference>
<dbReference type="AlphaFoldDB" id="W0FM35"/>
<dbReference type="Pfam" id="PF13408">
    <property type="entry name" value="Zn_ribbon_recom"/>
    <property type="match status" value="1"/>
</dbReference>
<dbReference type="Pfam" id="PF07508">
    <property type="entry name" value="Recombinase"/>
    <property type="match status" value="1"/>
</dbReference>
<dbReference type="SMART" id="SM00857">
    <property type="entry name" value="Resolvase"/>
    <property type="match status" value="1"/>
</dbReference>
<dbReference type="PANTHER" id="PTHR30461">
    <property type="entry name" value="DNA-INVERTASE FROM LAMBDOID PROPHAGE"/>
    <property type="match status" value="1"/>
</dbReference>
<dbReference type="InterPro" id="IPR050639">
    <property type="entry name" value="SSR_resolvase"/>
</dbReference>
<dbReference type="GO" id="GO:0003677">
    <property type="term" value="F:DNA binding"/>
    <property type="evidence" value="ECO:0007669"/>
    <property type="project" value="InterPro"/>
</dbReference>
<evidence type="ECO:0000256" key="1">
    <source>
        <dbReference type="SAM" id="Coils"/>
    </source>
</evidence>
<dbReference type="PANTHER" id="PTHR30461:SF23">
    <property type="entry name" value="DNA RECOMBINASE-RELATED"/>
    <property type="match status" value="1"/>
</dbReference>
<dbReference type="Pfam" id="PF00239">
    <property type="entry name" value="Resolvase"/>
    <property type="match status" value="1"/>
</dbReference>
<dbReference type="InterPro" id="IPR025827">
    <property type="entry name" value="Zn_ribbon_recom_dom"/>
</dbReference>
<sequence length="522" mass="59693">MNAVIYARYSSHAQREESIEGQLRVCCEYAEHAGLDVIKEYIDRAMTATSDQRPAFQQMIAESVSHGFDTVLVYALDRFARDRYDAAIYRKKLKDNGVRIISVTQPIDDSPEGVLIESLLEGMAEYYSKNLARGVMRGMRENAMNCKAVGGIVPTGYKIDRSSMKYVIDTEKAVIIREVFQLYADGMSIVEICKRCNAKGYRTNRGRPFTRNSLSTILKNRKYIGVYKFDDIEIEGGMPVIVDRDTFEKVQKRLSMGNKKRLRSHDDITFLLSGKLFCGHCGKPMVGTSGTGKGGQTYYYYSCRQHGNKCLKTAERKEKLEWFVINYITETFLTDENISVIADLVMEQLNNDEWSQAARALERQISDVDNRIRNLMKALELDGDLQPVMDRITELREEQKTLNRDLSRMKAENMDFISKEMVEFWMHDVASRNNGSAEYYRSLIDTFVNAIYVYDTGEPHEDPQRKDKKKRIVIAFNTSGPEQTVTLECSGKSPTGPPLKHCSNTDMYLMYGGRIILVALDY</sequence>
<accession>W0FM35</accession>
<name>W0FM35_9BACT</name>
<dbReference type="EMBL" id="KC246783">
    <property type="protein sequence ID" value="AHF24060.1"/>
    <property type="molecule type" value="Genomic_DNA"/>
</dbReference>
<dbReference type="InterPro" id="IPR036162">
    <property type="entry name" value="Resolvase-like_N_sf"/>
</dbReference>
<dbReference type="GO" id="GO:0000150">
    <property type="term" value="F:DNA strand exchange activity"/>
    <property type="evidence" value="ECO:0007669"/>
    <property type="project" value="InterPro"/>
</dbReference>
<dbReference type="PROSITE" id="PS51737">
    <property type="entry name" value="RECOMBINASE_DNA_BIND"/>
    <property type="match status" value="1"/>
</dbReference>
<feature type="domain" description="Resolvase/invertase-type recombinase catalytic" evidence="2">
    <location>
        <begin position="2"/>
        <end position="150"/>
    </location>
</feature>
<keyword evidence="1" id="KW-0175">Coiled coil</keyword>
<feature type="domain" description="Recombinase" evidence="3">
    <location>
        <begin position="154"/>
        <end position="260"/>
    </location>
</feature>
<evidence type="ECO:0000259" key="3">
    <source>
        <dbReference type="PROSITE" id="PS51737"/>
    </source>
</evidence>
<dbReference type="InterPro" id="IPR011109">
    <property type="entry name" value="DNA_bind_recombinase_dom"/>
</dbReference>
<dbReference type="InterPro" id="IPR038109">
    <property type="entry name" value="DNA_bind_recomb_sf"/>
</dbReference>
<dbReference type="SUPFAM" id="SSF53041">
    <property type="entry name" value="Resolvase-like"/>
    <property type="match status" value="1"/>
</dbReference>
<evidence type="ECO:0000313" key="4">
    <source>
        <dbReference type="EMBL" id="AHF24060.1"/>
    </source>
</evidence>
<reference evidence="4" key="1">
    <citation type="journal article" date="2013" name="PLoS ONE">
        <title>Metagenomic insights into the carbohydrate-active enzymes carried by the microorganisms adhering to solid digesta in the rumen of cows.</title>
        <authorList>
            <person name="Wang L."/>
            <person name="Hatem A."/>
            <person name="Catalyurek U.V."/>
            <person name="Morrison M."/>
            <person name="Yu Z."/>
        </authorList>
    </citation>
    <scope>NUCLEOTIDE SEQUENCE</scope>
</reference>
<dbReference type="PROSITE" id="PS51736">
    <property type="entry name" value="RECOMBINASES_3"/>
    <property type="match status" value="1"/>
</dbReference>
<organism evidence="4">
    <name type="scientific">uncultured bacterium Contig643</name>
    <dbReference type="NCBI Taxonomy" id="1393602"/>
    <lineage>
        <taxon>Bacteria</taxon>
        <taxon>environmental samples</taxon>
    </lineage>
</organism>
<dbReference type="Gene3D" id="3.40.50.1390">
    <property type="entry name" value="Resolvase, N-terminal catalytic domain"/>
    <property type="match status" value="1"/>
</dbReference>
<dbReference type="Gene3D" id="3.90.1750.20">
    <property type="entry name" value="Putative Large Serine Recombinase, Chain B, Domain 2"/>
    <property type="match status" value="1"/>
</dbReference>
<protein>
    <submittedName>
        <fullName evidence="4">Site-specific recombinases, DNA invertase Pin homologs</fullName>
    </submittedName>
</protein>
<dbReference type="InterPro" id="IPR006119">
    <property type="entry name" value="Resolv_N"/>
</dbReference>
<proteinExistence type="predicted"/>
<feature type="coiled-coil region" evidence="1">
    <location>
        <begin position="351"/>
        <end position="412"/>
    </location>
</feature>
<evidence type="ECO:0000259" key="2">
    <source>
        <dbReference type="PROSITE" id="PS51736"/>
    </source>
</evidence>